<dbReference type="Gene3D" id="2.60.120.10">
    <property type="entry name" value="Jelly Rolls"/>
    <property type="match status" value="2"/>
</dbReference>
<dbReference type="Proteomes" id="UP000294820">
    <property type="component" value="Chromosome 1"/>
</dbReference>
<accession>A0A375A6N5</accession>
<evidence type="ECO:0008006" key="7">
    <source>
        <dbReference type="Google" id="ProtNLM"/>
    </source>
</evidence>
<name>A0A375A6N5_9GAMM</name>
<dbReference type="PIRSF" id="PIRSF006232">
    <property type="entry name" value="Pirin"/>
    <property type="match status" value="1"/>
</dbReference>
<dbReference type="PANTHER" id="PTHR43212:SF2">
    <property type="entry name" value="PIRIN-LIKE PROTEIN YHAK"/>
    <property type="match status" value="1"/>
</dbReference>
<dbReference type="SUPFAM" id="SSF51182">
    <property type="entry name" value="RmlC-like cupins"/>
    <property type="match status" value="1"/>
</dbReference>
<dbReference type="PANTHER" id="PTHR43212">
    <property type="entry name" value="QUERCETIN 2,3-DIOXYGENASE"/>
    <property type="match status" value="1"/>
</dbReference>
<dbReference type="EMBL" id="LT615367">
    <property type="protein sequence ID" value="SLM61693.1"/>
    <property type="molecule type" value="Genomic_DNA"/>
</dbReference>
<organism evidence="5 6">
    <name type="scientific">Dickeya aquatica</name>
    <dbReference type="NCBI Taxonomy" id="1401087"/>
    <lineage>
        <taxon>Bacteria</taxon>
        <taxon>Pseudomonadati</taxon>
        <taxon>Pseudomonadota</taxon>
        <taxon>Gammaproteobacteria</taxon>
        <taxon>Enterobacterales</taxon>
        <taxon>Pectobacteriaceae</taxon>
        <taxon>Dickeya</taxon>
    </lineage>
</organism>
<reference evidence="5 6" key="1">
    <citation type="submission" date="2016-09" db="EMBL/GenBank/DDBJ databases">
        <authorList>
            <person name="Reverchon S."/>
            <person name="Nasser W."/>
            <person name="Leonard S."/>
            <person name="Brochier C."/>
            <person name="Duprey A."/>
        </authorList>
    </citation>
    <scope>NUCLEOTIDE SEQUENCE [LARGE SCALE GENOMIC DNA]</scope>
    <source>
        <strain evidence="5 6">174/2</strain>
    </source>
</reference>
<dbReference type="AlphaFoldDB" id="A0A375A6N5"/>
<evidence type="ECO:0000259" key="3">
    <source>
        <dbReference type="Pfam" id="PF02678"/>
    </source>
</evidence>
<proteinExistence type="inferred from homology"/>
<keyword evidence="6" id="KW-1185">Reference proteome</keyword>
<dbReference type="RefSeq" id="WP_035339667.1">
    <property type="nucleotide sequence ID" value="NZ_LT615367.1"/>
</dbReference>
<feature type="domain" description="Quercetin 2,3-dioxygenase C-terminal cupin" evidence="4">
    <location>
        <begin position="142"/>
        <end position="242"/>
    </location>
</feature>
<comment type="similarity">
    <text evidence="1 2">Belongs to the pirin family.</text>
</comment>
<dbReference type="InterPro" id="IPR041602">
    <property type="entry name" value="Quercetinase_C"/>
</dbReference>
<evidence type="ECO:0000256" key="1">
    <source>
        <dbReference type="ARBA" id="ARBA00008416"/>
    </source>
</evidence>
<dbReference type="InterPro" id="IPR011051">
    <property type="entry name" value="RmlC_Cupin_sf"/>
</dbReference>
<dbReference type="Pfam" id="PF02678">
    <property type="entry name" value="Pirin"/>
    <property type="match status" value="1"/>
</dbReference>
<evidence type="ECO:0000259" key="4">
    <source>
        <dbReference type="Pfam" id="PF17954"/>
    </source>
</evidence>
<evidence type="ECO:0000313" key="5">
    <source>
        <dbReference type="EMBL" id="SLM61693.1"/>
    </source>
</evidence>
<evidence type="ECO:0000256" key="2">
    <source>
        <dbReference type="RuleBase" id="RU003457"/>
    </source>
</evidence>
<sequence length="244" mass="27162">MIISRAAQQCGQADYGWLQARYTFSFGHYFDPELLGFASLRVLNQEVLAPGAAFQPRTYPRVDVLNILLQGEAEYRDSNGNHVRAKAGEALLLATQPHVSYSEHNISEDTSLTRIQLWLDACPMRENQCVQRTSLVDTPHQLLASPEETDTGLHLRQQVWIHHLNLAADTEHTLTLHGSRAYLQSIYGTVRIQGNETSDNDSPAQPDSCSNLLHCGDGAFVKQENTLTLKAQTEARLLLIDLAA</sequence>
<dbReference type="InterPro" id="IPR003829">
    <property type="entry name" value="Pirin_N_dom"/>
</dbReference>
<dbReference type="InterPro" id="IPR014710">
    <property type="entry name" value="RmlC-like_jellyroll"/>
</dbReference>
<gene>
    <name evidence="5" type="primary">yhaK</name>
    <name evidence="5" type="ORF">DAQ1742_00603</name>
</gene>
<dbReference type="KEGG" id="daq:DAQ1742_00603"/>
<protein>
    <recommendedName>
        <fullName evidence="7">Pirin-like protein YhaK</fullName>
    </recommendedName>
</protein>
<dbReference type="Pfam" id="PF17954">
    <property type="entry name" value="Pirin_C_2"/>
    <property type="match status" value="1"/>
</dbReference>
<evidence type="ECO:0000313" key="6">
    <source>
        <dbReference type="Proteomes" id="UP000294820"/>
    </source>
</evidence>
<feature type="domain" description="Pirin N-terminal" evidence="3">
    <location>
        <begin position="5"/>
        <end position="119"/>
    </location>
</feature>
<dbReference type="InterPro" id="IPR012093">
    <property type="entry name" value="Pirin"/>
</dbReference>